<evidence type="ECO:0000313" key="9">
    <source>
        <dbReference type="EMBL" id="SFM90095.1"/>
    </source>
</evidence>
<proteinExistence type="inferred from homology"/>
<dbReference type="AlphaFoldDB" id="A0A1I4UMF3"/>
<evidence type="ECO:0000256" key="5">
    <source>
        <dbReference type="ARBA" id="ARBA00022692"/>
    </source>
</evidence>
<evidence type="ECO:0000256" key="1">
    <source>
        <dbReference type="ARBA" id="ARBA00004651"/>
    </source>
</evidence>
<evidence type="ECO:0000256" key="4">
    <source>
        <dbReference type="ARBA" id="ARBA00022475"/>
    </source>
</evidence>
<feature type="transmembrane region" description="Helical" evidence="8">
    <location>
        <begin position="68"/>
        <end position="87"/>
    </location>
</feature>
<dbReference type="RefSeq" id="WP_024980943.1">
    <property type="nucleotide sequence ID" value="NZ_CBCRUM010000002.1"/>
</dbReference>
<protein>
    <recommendedName>
        <fullName evidence="8">Probable membrane transporter protein</fullName>
    </recommendedName>
</protein>
<name>A0A1I4UMF3_9FLAO</name>
<feature type="transmembrane region" description="Helical" evidence="8">
    <location>
        <begin position="27"/>
        <end position="48"/>
    </location>
</feature>
<feature type="transmembrane region" description="Helical" evidence="8">
    <location>
        <begin position="208"/>
        <end position="225"/>
    </location>
</feature>
<dbReference type="Pfam" id="PF01925">
    <property type="entry name" value="TauE"/>
    <property type="match status" value="1"/>
</dbReference>
<keyword evidence="6 8" id="KW-1133">Transmembrane helix</keyword>
<dbReference type="InterPro" id="IPR052017">
    <property type="entry name" value="TSUP"/>
</dbReference>
<evidence type="ECO:0000256" key="6">
    <source>
        <dbReference type="ARBA" id="ARBA00022989"/>
    </source>
</evidence>
<keyword evidence="4 8" id="KW-1003">Cell membrane</keyword>
<dbReference type="GO" id="GO:0005886">
    <property type="term" value="C:plasma membrane"/>
    <property type="evidence" value="ECO:0007669"/>
    <property type="project" value="UniProtKB-SubCell"/>
</dbReference>
<feature type="transmembrane region" description="Helical" evidence="8">
    <location>
        <begin position="107"/>
        <end position="128"/>
    </location>
</feature>
<comment type="similarity">
    <text evidence="2 8">Belongs to the 4-toluene sulfonate uptake permease (TSUP) (TC 2.A.102) family.</text>
</comment>
<dbReference type="Proteomes" id="UP000182961">
    <property type="component" value="Unassembled WGS sequence"/>
</dbReference>
<accession>A0A1I4UMF3</accession>
<sequence>MDYFLICIVALLGSGLTLFSGFGLGTILFPFFGFFFPIEIAIFLTAIVHCLNNFFKLILLGKNANTQVLLYFGVPAFIFAALGAYALSIINDMEALGSYTFVGETFYILPIKVGIGIILLFFAFVDVVPSWSKLTFDKKYMPLGGMLSGFFGGLSGMQGAMRSAFLIRAGLSKESFIGTGVVIATVIDLSRMGVYIENLPEEAMDIDFTLIMCATLSAFIGAFWGNRLLGKVTLKTIQMLVALFLILFAILLILGIL</sequence>
<dbReference type="eggNOG" id="COG0730">
    <property type="taxonomic scope" value="Bacteria"/>
</dbReference>
<dbReference type="PANTHER" id="PTHR30269:SF38">
    <property type="entry name" value="SULFITE EXPORTER TAUE_SAFE"/>
    <property type="match status" value="1"/>
</dbReference>
<evidence type="ECO:0000256" key="8">
    <source>
        <dbReference type="RuleBase" id="RU363041"/>
    </source>
</evidence>
<feature type="transmembrane region" description="Helical" evidence="8">
    <location>
        <begin position="237"/>
        <end position="256"/>
    </location>
</feature>
<keyword evidence="10" id="KW-1185">Reference proteome</keyword>
<organism evidence="9 10">
    <name type="scientific">Flavobacterium succinicans</name>
    <dbReference type="NCBI Taxonomy" id="29536"/>
    <lineage>
        <taxon>Bacteria</taxon>
        <taxon>Pseudomonadati</taxon>
        <taxon>Bacteroidota</taxon>
        <taxon>Flavobacteriia</taxon>
        <taxon>Flavobacteriales</taxon>
        <taxon>Flavobacteriaceae</taxon>
        <taxon>Flavobacterium</taxon>
    </lineage>
</organism>
<keyword evidence="7 8" id="KW-0472">Membrane</keyword>
<feature type="transmembrane region" description="Helical" evidence="8">
    <location>
        <begin position="140"/>
        <end position="161"/>
    </location>
</feature>
<dbReference type="EMBL" id="FOUT01000003">
    <property type="protein sequence ID" value="SFM90095.1"/>
    <property type="molecule type" value="Genomic_DNA"/>
</dbReference>
<evidence type="ECO:0000256" key="2">
    <source>
        <dbReference type="ARBA" id="ARBA00009142"/>
    </source>
</evidence>
<keyword evidence="5 8" id="KW-0812">Transmembrane</keyword>
<evidence type="ECO:0000256" key="3">
    <source>
        <dbReference type="ARBA" id="ARBA00022448"/>
    </source>
</evidence>
<evidence type="ECO:0000256" key="7">
    <source>
        <dbReference type="ARBA" id="ARBA00023136"/>
    </source>
</evidence>
<reference evidence="10" key="1">
    <citation type="submission" date="2016-10" db="EMBL/GenBank/DDBJ databases">
        <authorList>
            <person name="Varghese N."/>
            <person name="Submissions S."/>
        </authorList>
    </citation>
    <scope>NUCLEOTIDE SEQUENCE [LARGE SCALE GENOMIC DNA]</scope>
    <source>
        <strain evidence="10">DSM 4002</strain>
    </source>
</reference>
<evidence type="ECO:0000313" key="10">
    <source>
        <dbReference type="Proteomes" id="UP000182961"/>
    </source>
</evidence>
<gene>
    <name evidence="9" type="ORF">SAMN05444143_103234</name>
</gene>
<comment type="subcellular location">
    <subcellularLocation>
        <location evidence="1 8">Cell membrane</location>
        <topology evidence="1 8">Multi-pass membrane protein</topology>
    </subcellularLocation>
</comment>
<dbReference type="InterPro" id="IPR002781">
    <property type="entry name" value="TM_pro_TauE-like"/>
</dbReference>
<keyword evidence="3" id="KW-0813">Transport</keyword>
<dbReference type="PANTHER" id="PTHR30269">
    <property type="entry name" value="TRANSMEMBRANE PROTEIN YFCA"/>
    <property type="match status" value="1"/>
</dbReference>